<name>A0AAP0E8R4_9MAGN</name>
<organism evidence="1 2">
    <name type="scientific">Stephania yunnanensis</name>
    <dbReference type="NCBI Taxonomy" id="152371"/>
    <lineage>
        <taxon>Eukaryota</taxon>
        <taxon>Viridiplantae</taxon>
        <taxon>Streptophyta</taxon>
        <taxon>Embryophyta</taxon>
        <taxon>Tracheophyta</taxon>
        <taxon>Spermatophyta</taxon>
        <taxon>Magnoliopsida</taxon>
        <taxon>Ranunculales</taxon>
        <taxon>Menispermaceae</taxon>
        <taxon>Menispermoideae</taxon>
        <taxon>Cissampelideae</taxon>
        <taxon>Stephania</taxon>
    </lineage>
</organism>
<reference evidence="1 2" key="1">
    <citation type="submission" date="2024-01" db="EMBL/GenBank/DDBJ databases">
        <title>Genome assemblies of Stephania.</title>
        <authorList>
            <person name="Yang L."/>
        </authorList>
    </citation>
    <scope>NUCLEOTIDE SEQUENCE [LARGE SCALE GENOMIC DNA]</scope>
    <source>
        <strain evidence="1">YNDBR</strain>
        <tissue evidence="1">Leaf</tissue>
    </source>
</reference>
<evidence type="ECO:0000313" key="1">
    <source>
        <dbReference type="EMBL" id="KAK9086917.1"/>
    </source>
</evidence>
<gene>
    <name evidence="1" type="ORF">Syun_029311</name>
</gene>
<dbReference type="AlphaFoldDB" id="A0AAP0E8R4"/>
<dbReference type="EMBL" id="JBBNAF010000013">
    <property type="protein sequence ID" value="KAK9086917.1"/>
    <property type="molecule type" value="Genomic_DNA"/>
</dbReference>
<proteinExistence type="predicted"/>
<evidence type="ECO:0000313" key="2">
    <source>
        <dbReference type="Proteomes" id="UP001420932"/>
    </source>
</evidence>
<sequence length="207" mass="22455">MESQLQDFAPLNKCPHHERFVEATVSPELFSHRGSLSAGSLLRRRLVDRLAARHPPQSHATSWSIAVVGRPRLHTVDDRRGFRSSTATMYSTSVMSSTTAAAPSPKFSSVAPSLFFFLAAPLSLYSQLQDFAPLNKCPRHESFIGATVSPEPFSLRGSLSAGSPHRATLWTVSSLVVLPTAMPRPGPPLLLAIRACHVVCRLGCSLV</sequence>
<accession>A0AAP0E8R4</accession>
<dbReference type="Proteomes" id="UP001420932">
    <property type="component" value="Unassembled WGS sequence"/>
</dbReference>
<protein>
    <submittedName>
        <fullName evidence="1">Uncharacterized protein</fullName>
    </submittedName>
</protein>
<comment type="caution">
    <text evidence="1">The sequence shown here is derived from an EMBL/GenBank/DDBJ whole genome shotgun (WGS) entry which is preliminary data.</text>
</comment>
<keyword evidence="2" id="KW-1185">Reference proteome</keyword>